<dbReference type="EMBL" id="BJYS01000001">
    <property type="protein sequence ID" value="GEO02656.1"/>
    <property type="molecule type" value="Genomic_DNA"/>
</dbReference>
<evidence type="ECO:0000313" key="1">
    <source>
        <dbReference type="EMBL" id="GEO02656.1"/>
    </source>
</evidence>
<keyword evidence="2" id="KW-1185">Reference proteome</keyword>
<name>A0A512ASH3_9BACT</name>
<accession>A0A512ASH3</accession>
<dbReference type="RefSeq" id="WP_146894681.1">
    <property type="nucleotide sequence ID" value="NZ_BJYS01000001.1"/>
</dbReference>
<gene>
    <name evidence="1" type="ORF">AAE02nite_03200</name>
</gene>
<sequence>MKRHISDITDIELEGVVKSIFPSAFDNDVVCRFNHESNAKVINYTTLNGKYEFLIRYSDNTFNFYYFENGNGSKITPEEYNAIEFQLKQLGFNVPKAEQ</sequence>
<dbReference type="AlphaFoldDB" id="A0A512ASH3"/>
<dbReference type="Proteomes" id="UP000321532">
    <property type="component" value="Unassembled WGS sequence"/>
</dbReference>
<protein>
    <submittedName>
        <fullName evidence="1">Uncharacterized protein</fullName>
    </submittedName>
</protein>
<reference evidence="1 2" key="1">
    <citation type="submission" date="2019-07" db="EMBL/GenBank/DDBJ databases">
        <title>Whole genome shotgun sequence of Adhaeribacter aerolatus NBRC 106133.</title>
        <authorList>
            <person name="Hosoyama A."/>
            <person name="Uohara A."/>
            <person name="Ohji S."/>
            <person name="Ichikawa N."/>
        </authorList>
    </citation>
    <scope>NUCLEOTIDE SEQUENCE [LARGE SCALE GENOMIC DNA]</scope>
    <source>
        <strain evidence="1 2">NBRC 106133</strain>
    </source>
</reference>
<comment type="caution">
    <text evidence="1">The sequence shown here is derived from an EMBL/GenBank/DDBJ whole genome shotgun (WGS) entry which is preliminary data.</text>
</comment>
<proteinExistence type="predicted"/>
<evidence type="ECO:0000313" key="2">
    <source>
        <dbReference type="Proteomes" id="UP000321532"/>
    </source>
</evidence>
<organism evidence="1 2">
    <name type="scientific">Adhaeribacter aerolatus</name>
    <dbReference type="NCBI Taxonomy" id="670289"/>
    <lineage>
        <taxon>Bacteria</taxon>
        <taxon>Pseudomonadati</taxon>
        <taxon>Bacteroidota</taxon>
        <taxon>Cytophagia</taxon>
        <taxon>Cytophagales</taxon>
        <taxon>Hymenobacteraceae</taxon>
        <taxon>Adhaeribacter</taxon>
    </lineage>
</organism>